<feature type="binding site" evidence="4">
    <location>
        <position position="78"/>
    </location>
    <ligand>
        <name>Ca(2+)</name>
        <dbReference type="ChEBI" id="CHEBI:29108"/>
    </ligand>
</feature>
<dbReference type="GO" id="GO:0005509">
    <property type="term" value="F:calcium ion binding"/>
    <property type="evidence" value="ECO:0007669"/>
    <property type="project" value="InterPro"/>
</dbReference>
<keyword evidence="9" id="KW-1185">Reference proteome</keyword>
<keyword evidence="3 5" id="KW-1015">Disulfide bond</keyword>
<reference evidence="8 9" key="1">
    <citation type="submission" date="2016-10" db="EMBL/GenBank/DDBJ databases">
        <authorList>
            <person name="Cai Z."/>
        </authorList>
    </citation>
    <scope>NUCLEOTIDE SEQUENCE [LARGE SCALE GENOMIC DNA]</scope>
</reference>
<name>A0A383VVP4_TETOB</name>
<evidence type="ECO:0000313" key="9">
    <source>
        <dbReference type="Proteomes" id="UP000256970"/>
    </source>
</evidence>
<organism evidence="8 9">
    <name type="scientific">Tetradesmus obliquus</name>
    <name type="common">Green alga</name>
    <name type="synonym">Acutodesmus obliquus</name>
    <dbReference type="NCBI Taxonomy" id="3088"/>
    <lineage>
        <taxon>Eukaryota</taxon>
        <taxon>Viridiplantae</taxon>
        <taxon>Chlorophyta</taxon>
        <taxon>core chlorophytes</taxon>
        <taxon>Chlorophyceae</taxon>
        <taxon>CS clade</taxon>
        <taxon>Sphaeropleales</taxon>
        <taxon>Scenedesmaceae</taxon>
        <taxon>Tetradesmus</taxon>
    </lineage>
</organism>
<feature type="region of interest" description="Disordered" evidence="6">
    <location>
        <begin position="17"/>
        <end position="43"/>
    </location>
</feature>
<keyword evidence="2" id="KW-0964">Secreted</keyword>
<accession>A0A383VVP4</accession>
<evidence type="ECO:0000256" key="3">
    <source>
        <dbReference type="ARBA" id="ARBA00023157"/>
    </source>
</evidence>
<sequence>MAAAAAAAAPIAAAQTAAAAAAPGWDHHQGLQPHHSRLLRQRAQSTVGRMPVYGNWCGPRYGSGTPIDALGACCKRHDDCYDATSYNRHHQHTPAAKEASTSSTAMP</sequence>
<evidence type="ECO:0000256" key="2">
    <source>
        <dbReference type="ARBA" id="ARBA00022525"/>
    </source>
</evidence>
<proteinExistence type="predicted"/>
<evidence type="ECO:0000256" key="6">
    <source>
        <dbReference type="SAM" id="MobiDB-lite"/>
    </source>
</evidence>
<feature type="disulfide bond" evidence="5">
    <location>
        <begin position="57"/>
        <end position="74"/>
    </location>
</feature>
<dbReference type="InterPro" id="IPR036444">
    <property type="entry name" value="PLipase_A2_dom_sf"/>
</dbReference>
<dbReference type="EMBL" id="FNXT01000863">
    <property type="protein sequence ID" value="SZX68496.1"/>
    <property type="molecule type" value="Genomic_DNA"/>
</dbReference>
<evidence type="ECO:0000256" key="1">
    <source>
        <dbReference type="ARBA" id="ARBA00004613"/>
    </source>
</evidence>
<keyword evidence="4" id="KW-0106">Calcium</keyword>
<dbReference type="PROSITE" id="PS00118">
    <property type="entry name" value="PA2_HIS"/>
    <property type="match status" value="1"/>
</dbReference>
<dbReference type="GO" id="GO:0005543">
    <property type="term" value="F:phospholipid binding"/>
    <property type="evidence" value="ECO:0007669"/>
    <property type="project" value="TreeGrafter"/>
</dbReference>
<comment type="subcellular location">
    <subcellularLocation>
        <location evidence="1">Secreted</location>
    </subcellularLocation>
</comment>
<dbReference type="GO" id="GO:0006644">
    <property type="term" value="P:phospholipid metabolic process"/>
    <property type="evidence" value="ECO:0007669"/>
    <property type="project" value="InterPro"/>
</dbReference>
<feature type="binding site" evidence="4">
    <location>
        <position position="58"/>
    </location>
    <ligand>
        <name>Ca(2+)</name>
        <dbReference type="ChEBI" id="CHEBI:29108"/>
    </ligand>
</feature>
<dbReference type="Proteomes" id="UP000256970">
    <property type="component" value="Unassembled WGS sequence"/>
</dbReference>
<dbReference type="Gene3D" id="1.20.90.10">
    <property type="entry name" value="Phospholipase A2 domain"/>
    <property type="match status" value="1"/>
</dbReference>
<dbReference type="InterPro" id="IPR016090">
    <property type="entry name" value="PLA2-like_dom"/>
</dbReference>
<keyword evidence="4" id="KW-0479">Metal-binding</keyword>
<evidence type="ECO:0000256" key="4">
    <source>
        <dbReference type="PIRSR" id="PIRSR601211-2"/>
    </source>
</evidence>
<evidence type="ECO:0000259" key="7">
    <source>
        <dbReference type="Pfam" id="PF00068"/>
    </source>
</evidence>
<dbReference type="Pfam" id="PF00068">
    <property type="entry name" value="Phospholip_A2_1"/>
    <property type="match status" value="1"/>
</dbReference>
<feature type="region of interest" description="Disordered" evidence="6">
    <location>
        <begin position="85"/>
        <end position="107"/>
    </location>
</feature>
<gene>
    <name evidence="8" type="ORF">BQ4739_LOCUS8842</name>
</gene>
<protein>
    <recommendedName>
        <fullName evidence="7">Phospholipase A2-like central domain-containing protein</fullName>
    </recommendedName>
</protein>
<evidence type="ECO:0000313" key="8">
    <source>
        <dbReference type="EMBL" id="SZX68496.1"/>
    </source>
</evidence>
<evidence type="ECO:0000256" key="5">
    <source>
        <dbReference type="PIRSR" id="PIRSR601211-3"/>
    </source>
</evidence>
<dbReference type="GO" id="GO:0016042">
    <property type="term" value="P:lipid catabolic process"/>
    <property type="evidence" value="ECO:0007669"/>
    <property type="project" value="InterPro"/>
</dbReference>
<dbReference type="GO" id="GO:0047498">
    <property type="term" value="F:calcium-dependent phospholipase A2 activity"/>
    <property type="evidence" value="ECO:0007669"/>
    <property type="project" value="TreeGrafter"/>
</dbReference>
<comment type="cofactor">
    <cofactor evidence="4">
        <name>Ca(2+)</name>
        <dbReference type="ChEBI" id="CHEBI:29108"/>
    </cofactor>
    <text evidence="4">Binds 1 Ca(2+) ion per subunit.</text>
</comment>
<dbReference type="SUPFAM" id="SSF48619">
    <property type="entry name" value="Phospholipase A2, PLA2"/>
    <property type="match status" value="1"/>
</dbReference>
<dbReference type="AlphaFoldDB" id="A0A383VVP4"/>
<dbReference type="GO" id="GO:0005576">
    <property type="term" value="C:extracellular region"/>
    <property type="evidence" value="ECO:0007669"/>
    <property type="project" value="UniProtKB-SubCell"/>
</dbReference>
<feature type="domain" description="Phospholipase A2-like central" evidence="7">
    <location>
        <begin position="46"/>
        <end position="89"/>
    </location>
</feature>
<dbReference type="PANTHER" id="PTHR11716:SF51">
    <property type="entry name" value="PHOSPHOLIPASE A2"/>
    <property type="match status" value="1"/>
</dbReference>
<dbReference type="GO" id="GO:0050482">
    <property type="term" value="P:arachidonate secretion"/>
    <property type="evidence" value="ECO:0007669"/>
    <property type="project" value="InterPro"/>
</dbReference>
<dbReference type="PANTHER" id="PTHR11716">
    <property type="entry name" value="PHOSPHOLIPASE A2 FAMILY MEMBER"/>
    <property type="match status" value="1"/>
</dbReference>
<dbReference type="InterPro" id="IPR033113">
    <property type="entry name" value="PLA2_histidine"/>
</dbReference>
<dbReference type="InterPro" id="IPR001211">
    <property type="entry name" value="PLA2"/>
</dbReference>